<dbReference type="Proteomes" id="UP000789759">
    <property type="component" value="Unassembled WGS sequence"/>
</dbReference>
<dbReference type="InterPro" id="IPR002656">
    <property type="entry name" value="Acyl_transf_3_dom"/>
</dbReference>
<name>A0A9N9PJF0_9GLOM</name>
<comment type="caution">
    <text evidence="3">The sequence shown here is derived from an EMBL/GenBank/DDBJ whole genome shotgun (WGS) entry which is preliminary data.</text>
</comment>
<protein>
    <submittedName>
        <fullName evidence="3">19121_t:CDS:1</fullName>
    </submittedName>
</protein>
<dbReference type="OrthoDB" id="2316812at2759"/>
<dbReference type="EMBL" id="CAJVQA010089331">
    <property type="protein sequence ID" value="CAG8840143.1"/>
    <property type="molecule type" value="Genomic_DNA"/>
</dbReference>
<feature type="non-terminal residue" evidence="3">
    <location>
        <position position="108"/>
    </location>
</feature>
<organism evidence="3 4">
    <name type="scientific">Cetraspora pellucida</name>
    <dbReference type="NCBI Taxonomy" id="1433469"/>
    <lineage>
        <taxon>Eukaryota</taxon>
        <taxon>Fungi</taxon>
        <taxon>Fungi incertae sedis</taxon>
        <taxon>Mucoromycota</taxon>
        <taxon>Glomeromycotina</taxon>
        <taxon>Glomeromycetes</taxon>
        <taxon>Diversisporales</taxon>
        <taxon>Gigasporaceae</taxon>
        <taxon>Cetraspora</taxon>
    </lineage>
</organism>
<reference evidence="3" key="1">
    <citation type="submission" date="2021-06" db="EMBL/GenBank/DDBJ databases">
        <authorList>
            <person name="Kallberg Y."/>
            <person name="Tangrot J."/>
            <person name="Rosling A."/>
        </authorList>
    </citation>
    <scope>NUCLEOTIDE SEQUENCE</scope>
    <source>
        <strain evidence="3">FL966</strain>
    </source>
</reference>
<evidence type="ECO:0000256" key="1">
    <source>
        <dbReference type="SAM" id="Phobius"/>
    </source>
</evidence>
<keyword evidence="4" id="KW-1185">Reference proteome</keyword>
<sequence length="108" mass="12443">MMSSQTSNQNKPMFHATFLDGIRGLAALSVVYAHSQTHYKQRLAFNTFNKVGTYGVIMFFVLSAFLLTLRMLLDWEQYHEKREKKKDTDSVVVNHLESGVDLEQNLSK</sequence>
<evidence type="ECO:0000313" key="3">
    <source>
        <dbReference type="EMBL" id="CAG8840143.1"/>
    </source>
</evidence>
<feature type="domain" description="Acyltransferase 3" evidence="2">
    <location>
        <begin position="18"/>
        <end position="78"/>
    </location>
</feature>
<feature type="non-terminal residue" evidence="3">
    <location>
        <position position="1"/>
    </location>
</feature>
<feature type="transmembrane region" description="Helical" evidence="1">
    <location>
        <begin position="53"/>
        <end position="73"/>
    </location>
</feature>
<dbReference type="GO" id="GO:0016747">
    <property type="term" value="F:acyltransferase activity, transferring groups other than amino-acyl groups"/>
    <property type="evidence" value="ECO:0007669"/>
    <property type="project" value="InterPro"/>
</dbReference>
<keyword evidence="1" id="KW-1133">Transmembrane helix</keyword>
<dbReference type="Pfam" id="PF01757">
    <property type="entry name" value="Acyl_transf_3"/>
    <property type="match status" value="1"/>
</dbReference>
<proteinExistence type="predicted"/>
<dbReference type="AlphaFoldDB" id="A0A9N9PJF0"/>
<evidence type="ECO:0000259" key="2">
    <source>
        <dbReference type="Pfam" id="PF01757"/>
    </source>
</evidence>
<keyword evidence="1" id="KW-0472">Membrane</keyword>
<keyword evidence="1" id="KW-0812">Transmembrane</keyword>
<evidence type="ECO:0000313" key="4">
    <source>
        <dbReference type="Proteomes" id="UP000789759"/>
    </source>
</evidence>
<accession>A0A9N9PJF0</accession>
<gene>
    <name evidence="3" type="ORF">CPELLU_LOCUS21974</name>
</gene>